<dbReference type="OrthoDB" id="5549534at2759"/>
<keyword evidence="3" id="KW-1185">Reference proteome</keyword>
<dbReference type="AlphaFoldDB" id="A0A2T9YTB2"/>
<name>A0A2T9YTB2_9FUNG</name>
<feature type="region of interest" description="Disordered" evidence="1">
    <location>
        <begin position="400"/>
        <end position="428"/>
    </location>
</feature>
<feature type="region of interest" description="Disordered" evidence="1">
    <location>
        <begin position="543"/>
        <end position="575"/>
    </location>
</feature>
<gene>
    <name evidence="2" type="ORF">BB561_001725</name>
</gene>
<feature type="compositionally biased region" description="Polar residues" evidence="1">
    <location>
        <begin position="558"/>
        <end position="575"/>
    </location>
</feature>
<evidence type="ECO:0000256" key="1">
    <source>
        <dbReference type="SAM" id="MobiDB-lite"/>
    </source>
</evidence>
<comment type="caution">
    <text evidence="2">The sequence shown here is derived from an EMBL/GenBank/DDBJ whole genome shotgun (WGS) entry which is preliminary data.</text>
</comment>
<sequence length="657" mass="73414">MVLNEAIREKLVSKEEKVSVREQIADNYISLEERIIVIREMATLVMLGSIEKYKAVAKYGILGIGNNNNSTSANSSGTGQGNVECSLDPNKVYMKAVSAGRDPYTESILDVRKLKLGLYEDEISGLYELWEQTVLEDTGLNSGIYGSSSSSSQEIQKINSKSIGMGSMAHSEKSMMHSKSIVTLPILLHLLVYTEEERLQQVLISDYSESISERIQTLEDSALEVVVSLGLTWELSDEPIEDYRLLCVLMLVELGALLSKLVIRYKPRLPKNNSYDEQESSYFETQIFKDWFEVVLNLIKYESQTKSKVTSILLLYLMISSEKMLLHRQDFDPELFLAIVLELLTEYRKRRPSYTFTIVYPLYTKNNISSYLLDPAQNTNAKLINVSENRKQVQRPLGANNALEYRRKDNNQHNLPKPYETSSSSGMPISAQSTNRIKWWNHSIVGKDKSNEIIASKSSGMRTNVPRRGERVDKEKSEMLGFEFDRLYSWIDKLFDSTNATRAMITVPTRSGFTANKISLEVQQNDSAVANSEYFGLGIESSSAAPSNQKNLQDKQCSKSATVKSDSKPGQQSSQAAEYLNFGASSGYSGSIDLVGYPMPARNYQNSELPSTRQISYASAASSSPSSSNSNASTTLEEAAIAATTFLASTNDQHNFL</sequence>
<evidence type="ECO:0000313" key="2">
    <source>
        <dbReference type="EMBL" id="PVU95583.1"/>
    </source>
</evidence>
<reference evidence="2 3" key="1">
    <citation type="journal article" date="2018" name="MBio">
        <title>Comparative Genomics Reveals the Core Gene Toolbox for the Fungus-Insect Symbiosis.</title>
        <authorList>
            <person name="Wang Y."/>
            <person name="Stata M."/>
            <person name="Wang W."/>
            <person name="Stajich J.E."/>
            <person name="White M.M."/>
            <person name="Moncalvo J.M."/>
        </authorList>
    </citation>
    <scope>NUCLEOTIDE SEQUENCE [LARGE SCALE GENOMIC DNA]</scope>
    <source>
        <strain evidence="2 3">SWE-8-4</strain>
    </source>
</reference>
<dbReference type="Proteomes" id="UP000245383">
    <property type="component" value="Unassembled WGS sequence"/>
</dbReference>
<protein>
    <submittedName>
        <fullName evidence="2">Uncharacterized protein</fullName>
    </submittedName>
</protein>
<dbReference type="EMBL" id="MBFR01000052">
    <property type="protein sequence ID" value="PVU95583.1"/>
    <property type="molecule type" value="Genomic_DNA"/>
</dbReference>
<organism evidence="2 3">
    <name type="scientific">Smittium simulii</name>
    <dbReference type="NCBI Taxonomy" id="133385"/>
    <lineage>
        <taxon>Eukaryota</taxon>
        <taxon>Fungi</taxon>
        <taxon>Fungi incertae sedis</taxon>
        <taxon>Zoopagomycota</taxon>
        <taxon>Kickxellomycotina</taxon>
        <taxon>Harpellomycetes</taxon>
        <taxon>Harpellales</taxon>
        <taxon>Legeriomycetaceae</taxon>
        <taxon>Smittium</taxon>
    </lineage>
</organism>
<proteinExistence type="predicted"/>
<accession>A0A2T9YTB2</accession>
<evidence type="ECO:0000313" key="3">
    <source>
        <dbReference type="Proteomes" id="UP000245383"/>
    </source>
</evidence>